<name>A0A367YRZ0_9ACTN</name>
<dbReference type="InterPro" id="IPR055170">
    <property type="entry name" value="GFO_IDH_MocA-like_dom"/>
</dbReference>
<dbReference type="Proteomes" id="UP000252770">
    <property type="component" value="Unassembled WGS sequence"/>
</dbReference>
<protein>
    <submittedName>
        <fullName evidence="4">Gfo/Idh/MocA family oxidoreductase</fullName>
    </submittedName>
</protein>
<dbReference type="PANTHER" id="PTHR43818:SF11">
    <property type="entry name" value="BCDNA.GH03377"/>
    <property type="match status" value="1"/>
</dbReference>
<feature type="domain" description="Gfo/Idh/MocA-like oxidoreductase N-terminal" evidence="2">
    <location>
        <begin position="7"/>
        <end position="121"/>
    </location>
</feature>
<evidence type="ECO:0000259" key="2">
    <source>
        <dbReference type="Pfam" id="PF01408"/>
    </source>
</evidence>
<organism evidence="4 5">
    <name type="scientific">Desertihabitans brevis</name>
    <dbReference type="NCBI Taxonomy" id="2268447"/>
    <lineage>
        <taxon>Bacteria</taxon>
        <taxon>Bacillati</taxon>
        <taxon>Actinomycetota</taxon>
        <taxon>Actinomycetes</taxon>
        <taxon>Propionibacteriales</taxon>
        <taxon>Propionibacteriaceae</taxon>
        <taxon>Desertihabitans</taxon>
    </lineage>
</organism>
<evidence type="ECO:0000313" key="5">
    <source>
        <dbReference type="Proteomes" id="UP000252770"/>
    </source>
</evidence>
<dbReference type="SUPFAM" id="SSF55347">
    <property type="entry name" value="Glyceraldehyde-3-phosphate dehydrogenase-like, C-terminal domain"/>
    <property type="match status" value="1"/>
</dbReference>
<evidence type="ECO:0000256" key="1">
    <source>
        <dbReference type="ARBA" id="ARBA00023002"/>
    </source>
</evidence>
<dbReference type="Pfam" id="PF22725">
    <property type="entry name" value="GFO_IDH_MocA_C3"/>
    <property type="match status" value="1"/>
</dbReference>
<keyword evidence="1" id="KW-0560">Oxidoreductase</keyword>
<dbReference type="GO" id="GO:0000166">
    <property type="term" value="F:nucleotide binding"/>
    <property type="evidence" value="ECO:0007669"/>
    <property type="project" value="InterPro"/>
</dbReference>
<dbReference type="GO" id="GO:0016491">
    <property type="term" value="F:oxidoreductase activity"/>
    <property type="evidence" value="ECO:0007669"/>
    <property type="project" value="UniProtKB-KW"/>
</dbReference>
<dbReference type="PANTHER" id="PTHR43818">
    <property type="entry name" value="BCDNA.GH03377"/>
    <property type="match status" value="1"/>
</dbReference>
<sequence>MTSGPMGIGVIGAGNISTQYLTNLATFPDVDVRFVADIDVERARSQAETHGVPAAGTVEELLADDGIDIVINLTIPAAHAEVATQALEAGKHVWNEKPITLDTDSAKALLDTAERVGRRVATAPDTFLGAGLQSALRLVASGRIGAPQTAHTMLLNPGPDLWHPSPDFLFAVGAGPLYDLGPYYITALTQFFGPVRRVQSTLGQPRTQRVIGSGPRAGETFPVEVPTHVAALFEFESGQTATSTFSFDSHLKRMQFEVAGLDGTVEVPDPNNFDGDTVLHVAGSEPEAIAPVGASAGRGTGVVELARAIRAGRPERASGKLAYHVLDVMQTTIEAGQKGEAVEVASTFEVVEPLTEDWDPTEATL</sequence>
<gene>
    <name evidence="4" type="ORF">DT076_15105</name>
</gene>
<dbReference type="InterPro" id="IPR000683">
    <property type="entry name" value="Gfo/Idh/MocA-like_OxRdtase_N"/>
</dbReference>
<dbReference type="InterPro" id="IPR050463">
    <property type="entry name" value="Gfo/Idh/MocA_oxidrdct_glycsds"/>
</dbReference>
<dbReference type="AlphaFoldDB" id="A0A367YRZ0"/>
<dbReference type="Gene3D" id="3.40.50.720">
    <property type="entry name" value="NAD(P)-binding Rossmann-like Domain"/>
    <property type="match status" value="1"/>
</dbReference>
<dbReference type="EMBL" id="QOUI01000010">
    <property type="protein sequence ID" value="RCK68560.1"/>
    <property type="molecule type" value="Genomic_DNA"/>
</dbReference>
<evidence type="ECO:0000259" key="3">
    <source>
        <dbReference type="Pfam" id="PF22725"/>
    </source>
</evidence>
<dbReference type="Gene3D" id="3.30.360.10">
    <property type="entry name" value="Dihydrodipicolinate Reductase, domain 2"/>
    <property type="match status" value="1"/>
</dbReference>
<accession>A0A367YRZ0</accession>
<proteinExistence type="predicted"/>
<dbReference type="SUPFAM" id="SSF51735">
    <property type="entry name" value="NAD(P)-binding Rossmann-fold domains"/>
    <property type="match status" value="1"/>
</dbReference>
<dbReference type="Pfam" id="PF01408">
    <property type="entry name" value="GFO_IDH_MocA"/>
    <property type="match status" value="1"/>
</dbReference>
<reference evidence="4 5" key="1">
    <citation type="submission" date="2018-07" db="EMBL/GenBank/DDBJ databases">
        <title>Desertimonas flava gen. nov. sp. nov.</title>
        <authorList>
            <person name="Liu S."/>
        </authorList>
    </citation>
    <scope>NUCLEOTIDE SEQUENCE [LARGE SCALE GENOMIC DNA]</scope>
    <source>
        <strain evidence="4 5">16Sb5-5</strain>
    </source>
</reference>
<dbReference type="RefSeq" id="WP_114127531.1">
    <property type="nucleotide sequence ID" value="NZ_QOUI01000010.1"/>
</dbReference>
<evidence type="ECO:0000313" key="4">
    <source>
        <dbReference type="EMBL" id="RCK68560.1"/>
    </source>
</evidence>
<feature type="domain" description="GFO/IDH/MocA-like oxidoreductase" evidence="3">
    <location>
        <begin position="133"/>
        <end position="266"/>
    </location>
</feature>
<keyword evidence="5" id="KW-1185">Reference proteome</keyword>
<dbReference type="InterPro" id="IPR036291">
    <property type="entry name" value="NAD(P)-bd_dom_sf"/>
</dbReference>
<comment type="caution">
    <text evidence="4">The sequence shown here is derived from an EMBL/GenBank/DDBJ whole genome shotgun (WGS) entry which is preliminary data.</text>
</comment>